<sequence>MQIDVPDGNFTTYVACPAAQPAPVVVVLQEIFGVNRDIRATCDELAARGFIAVAPDLFWRDAPGLDLNSWNDADWKRGFELYNSFDLDRGIRDVEAVIAAARGLDGASGRVGVMGFCLGGLMSFLAAARTDVDAAVVYYGGGTDQHLGEADRVEAPLLMHFGEDDEFISRDAQAAIKAELGDNPNVEIHFYPGCSHAFARHTGAHYDARAATSANARTYAFLHAHLAAPPR</sequence>
<dbReference type="PANTHER" id="PTHR46623:SF6">
    <property type="entry name" value="ALPHA_BETA-HYDROLASES SUPERFAMILY PROTEIN"/>
    <property type="match status" value="1"/>
</dbReference>
<dbReference type="OrthoDB" id="9771666at2"/>
<dbReference type="Proteomes" id="UP000317894">
    <property type="component" value="Unassembled WGS sequence"/>
</dbReference>
<comment type="caution">
    <text evidence="2">The sequence shown here is derived from an EMBL/GenBank/DDBJ whole genome shotgun (WGS) entry which is preliminary data.</text>
</comment>
<keyword evidence="2" id="KW-0378">Hydrolase</keyword>
<reference evidence="2 3" key="1">
    <citation type="submission" date="2019-07" db="EMBL/GenBank/DDBJ databases">
        <title>Novel species isolated from glacier.</title>
        <authorList>
            <person name="Liu Q."/>
            <person name="Xin Y.-H."/>
        </authorList>
    </citation>
    <scope>NUCLEOTIDE SEQUENCE [LARGE SCALE GENOMIC DNA]</scope>
    <source>
        <strain evidence="2 3">LB1R16</strain>
    </source>
</reference>
<dbReference type="InterPro" id="IPR029058">
    <property type="entry name" value="AB_hydrolase_fold"/>
</dbReference>
<evidence type="ECO:0000313" key="2">
    <source>
        <dbReference type="EMBL" id="TRW14410.1"/>
    </source>
</evidence>
<dbReference type="PANTHER" id="PTHR46623">
    <property type="entry name" value="CARBOXYMETHYLENEBUTENOLIDASE-RELATED"/>
    <property type="match status" value="1"/>
</dbReference>
<dbReference type="GO" id="GO:0016787">
    <property type="term" value="F:hydrolase activity"/>
    <property type="evidence" value="ECO:0007669"/>
    <property type="project" value="UniProtKB-KW"/>
</dbReference>
<dbReference type="SUPFAM" id="SSF53474">
    <property type="entry name" value="alpha/beta-Hydrolases"/>
    <property type="match status" value="1"/>
</dbReference>
<dbReference type="RefSeq" id="WP_144237615.1">
    <property type="nucleotide sequence ID" value="NZ_VJWA01000002.1"/>
</dbReference>
<dbReference type="InterPro" id="IPR002925">
    <property type="entry name" value="Dienelactn_hydro"/>
</dbReference>
<gene>
    <name evidence="2" type="ORF">FMM06_11920</name>
</gene>
<proteinExistence type="predicted"/>
<name>A0A552U869_9SPHN</name>
<dbReference type="Pfam" id="PF01738">
    <property type="entry name" value="DLH"/>
    <property type="match status" value="1"/>
</dbReference>
<organism evidence="2 3">
    <name type="scientific">Glacieibacterium frigidum</name>
    <dbReference type="NCBI Taxonomy" id="2593303"/>
    <lineage>
        <taxon>Bacteria</taxon>
        <taxon>Pseudomonadati</taxon>
        <taxon>Pseudomonadota</taxon>
        <taxon>Alphaproteobacteria</taxon>
        <taxon>Sphingomonadales</taxon>
        <taxon>Sphingosinicellaceae</taxon>
        <taxon>Glacieibacterium</taxon>
    </lineage>
</organism>
<feature type="domain" description="Dienelactone hydrolase" evidence="1">
    <location>
        <begin position="10"/>
        <end position="225"/>
    </location>
</feature>
<evidence type="ECO:0000259" key="1">
    <source>
        <dbReference type="Pfam" id="PF01738"/>
    </source>
</evidence>
<dbReference type="AlphaFoldDB" id="A0A552U869"/>
<keyword evidence="3" id="KW-1185">Reference proteome</keyword>
<accession>A0A552U869</accession>
<dbReference type="Gene3D" id="3.40.50.1820">
    <property type="entry name" value="alpha/beta hydrolase"/>
    <property type="match status" value="1"/>
</dbReference>
<evidence type="ECO:0000313" key="3">
    <source>
        <dbReference type="Proteomes" id="UP000317894"/>
    </source>
</evidence>
<protein>
    <submittedName>
        <fullName evidence="2">Dienelactone hydrolase family protein</fullName>
    </submittedName>
</protein>
<dbReference type="InterPro" id="IPR051049">
    <property type="entry name" value="Dienelactone_hydrolase-like"/>
</dbReference>
<dbReference type="EMBL" id="VJWA01000002">
    <property type="protein sequence ID" value="TRW14410.1"/>
    <property type="molecule type" value="Genomic_DNA"/>
</dbReference>